<dbReference type="Pfam" id="PF00924">
    <property type="entry name" value="MS_channel_2nd"/>
    <property type="match status" value="1"/>
</dbReference>
<dbReference type="InterPro" id="IPR049278">
    <property type="entry name" value="MS_channel_C"/>
</dbReference>
<dbReference type="Gene3D" id="1.10.287.1260">
    <property type="match status" value="1"/>
</dbReference>
<dbReference type="SUPFAM" id="SSF50182">
    <property type="entry name" value="Sm-like ribonucleoproteins"/>
    <property type="match status" value="1"/>
</dbReference>
<dbReference type="AlphaFoldDB" id="A0A949WIJ2"/>
<keyword evidence="7" id="KW-0813">Transport</keyword>
<dbReference type="InterPro" id="IPR011014">
    <property type="entry name" value="MscS_channel_TM-2"/>
</dbReference>
<keyword evidence="14" id="KW-1185">Reference proteome</keyword>
<dbReference type="Proteomes" id="UP000732858">
    <property type="component" value="Unassembled WGS sequence"/>
</dbReference>
<proteinExistence type="inferred from homology"/>
<reference evidence="12 14" key="1">
    <citation type="journal article" date="2021" name="Mol. Ecol.">
        <title>Polar bear-adapted Ursidibacter maritimus are remarkably conserved after generations in captivity.</title>
        <authorList>
            <person name="Espinosa-Gongora C."/>
            <person name="Hansen M.J."/>
            <person name="Bertelsen M.F."/>
            <person name="Bojesen A.M."/>
        </authorList>
    </citation>
    <scope>NUCLEOTIDE SEQUENCE</scope>
    <source>
        <strain evidence="12">Pb43105x</strain>
        <strain evidence="11 14">Pb43106</strain>
    </source>
</reference>
<dbReference type="Proteomes" id="UP001196379">
    <property type="component" value="Unassembled WGS sequence"/>
</dbReference>
<feature type="transmembrane region" description="Helical" evidence="7">
    <location>
        <begin position="119"/>
        <end position="148"/>
    </location>
</feature>
<feature type="transmembrane region" description="Helical" evidence="7">
    <location>
        <begin position="45"/>
        <end position="66"/>
    </location>
</feature>
<dbReference type="GO" id="GO:0005886">
    <property type="term" value="C:plasma membrane"/>
    <property type="evidence" value="ECO:0007669"/>
    <property type="project" value="UniProtKB-SubCell"/>
</dbReference>
<feature type="transmembrane region" description="Helical" evidence="7">
    <location>
        <begin position="86"/>
        <end position="107"/>
    </location>
</feature>
<dbReference type="Gene3D" id="3.30.70.100">
    <property type="match status" value="1"/>
</dbReference>
<keyword evidence="5 7" id="KW-1133">Transmembrane helix</keyword>
<name>A0A949WIJ2_9PAST</name>
<keyword evidence="4 7" id="KW-0812">Transmembrane</keyword>
<comment type="caution">
    <text evidence="7">Lacks conserved residue(s) required for the propagation of feature annotation.</text>
</comment>
<dbReference type="EMBL" id="JABULY010000002">
    <property type="protein sequence ID" value="MBV6531528.1"/>
    <property type="molecule type" value="Genomic_DNA"/>
</dbReference>
<comment type="similarity">
    <text evidence="2 7">Belongs to the MscS (TC 1.A.23) family.</text>
</comment>
<evidence type="ECO:0000259" key="10">
    <source>
        <dbReference type="Pfam" id="PF21088"/>
    </source>
</evidence>
<evidence type="ECO:0000313" key="12">
    <source>
        <dbReference type="EMBL" id="MBV6546556.1"/>
    </source>
</evidence>
<organism evidence="12 13">
    <name type="scientific">Ursidibacter maritimus</name>
    <dbReference type="NCBI Taxonomy" id="1331689"/>
    <lineage>
        <taxon>Bacteria</taxon>
        <taxon>Pseudomonadati</taxon>
        <taxon>Pseudomonadota</taxon>
        <taxon>Gammaproteobacteria</taxon>
        <taxon>Pasteurellales</taxon>
        <taxon>Pasteurellaceae</taxon>
        <taxon>Ursidibacter</taxon>
    </lineage>
</organism>
<gene>
    <name evidence="11" type="ORF">HT657_05155</name>
    <name evidence="12" type="ORF">HT672_04535</name>
</gene>
<dbReference type="EMBL" id="JABUMC010000007">
    <property type="protein sequence ID" value="MBV6546556.1"/>
    <property type="molecule type" value="Genomic_DNA"/>
</dbReference>
<protein>
    <recommendedName>
        <fullName evidence="7">Small-conductance mechanosensitive channel</fullName>
    </recommendedName>
</protein>
<accession>A0A949WIJ2</accession>
<dbReference type="RefSeq" id="WP_157402267.1">
    <property type="nucleotide sequence ID" value="NZ_JABULY010000002.1"/>
</dbReference>
<dbReference type="OrthoDB" id="9809206at2"/>
<evidence type="ECO:0000256" key="5">
    <source>
        <dbReference type="ARBA" id="ARBA00022989"/>
    </source>
</evidence>
<dbReference type="InterPro" id="IPR023408">
    <property type="entry name" value="MscS_beta-dom_sf"/>
</dbReference>
<dbReference type="InterPro" id="IPR006685">
    <property type="entry name" value="MscS_channel_2nd"/>
</dbReference>
<dbReference type="InterPro" id="IPR045275">
    <property type="entry name" value="MscS_archaea/bacteria_type"/>
</dbReference>
<evidence type="ECO:0000256" key="1">
    <source>
        <dbReference type="ARBA" id="ARBA00004651"/>
    </source>
</evidence>
<feature type="domain" description="Mechanosensitive ion channel transmembrane helices 2/3" evidence="10">
    <location>
        <begin position="94"/>
        <end position="133"/>
    </location>
</feature>
<dbReference type="InterPro" id="IPR049142">
    <property type="entry name" value="MS_channel_1st"/>
</dbReference>
<dbReference type="PANTHER" id="PTHR30221">
    <property type="entry name" value="SMALL-CONDUCTANCE MECHANOSENSITIVE CHANNEL"/>
    <property type="match status" value="1"/>
</dbReference>
<dbReference type="SUPFAM" id="SSF82861">
    <property type="entry name" value="Mechanosensitive channel protein MscS (YggB), transmembrane region"/>
    <property type="match status" value="1"/>
</dbReference>
<dbReference type="Pfam" id="PF21082">
    <property type="entry name" value="MS_channel_3rd"/>
    <property type="match status" value="1"/>
</dbReference>
<dbReference type="PANTHER" id="PTHR30221:SF1">
    <property type="entry name" value="SMALL-CONDUCTANCE MECHANOSENSITIVE CHANNEL"/>
    <property type="match status" value="1"/>
</dbReference>
<comment type="subcellular location">
    <subcellularLocation>
        <location evidence="7">Cell inner membrane</location>
        <topology evidence="7">Multi-pass membrane protein</topology>
    </subcellularLocation>
    <subcellularLocation>
        <location evidence="1">Cell membrane</location>
        <topology evidence="1">Multi-pass membrane protein</topology>
    </subcellularLocation>
</comment>
<evidence type="ECO:0000256" key="2">
    <source>
        <dbReference type="ARBA" id="ARBA00008017"/>
    </source>
</evidence>
<dbReference type="Pfam" id="PF05552">
    <property type="entry name" value="MS_channel_1st_1"/>
    <property type="match status" value="1"/>
</dbReference>
<keyword evidence="3" id="KW-1003">Cell membrane</keyword>
<feature type="domain" description="Mechanosensitive ion channel MscS C-terminal" evidence="9">
    <location>
        <begin position="208"/>
        <end position="289"/>
    </location>
</feature>
<keyword evidence="7" id="KW-0997">Cell inner membrane</keyword>
<evidence type="ECO:0000313" key="13">
    <source>
        <dbReference type="Proteomes" id="UP000732858"/>
    </source>
</evidence>
<dbReference type="GeneID" id="65548035"/>
<evidence type="ECO:0000256" key="6">
    <source>
        <dbReference type="ARBA" id="ARBA00023136"/>
    </source>
</evidence>
<comment type="caution">
    <text evidence="12">The sequence shown here is derived from an EMBL/GenBank/DDBJ whole genome shotgun (WGS) entry which is preliminary data.</text>
</comment>
<keyword evidence="7" id="KW-0406">Ion transport</keyword>
<dbReference type="InterPro" id="IPR011066">
    <property type="entry name" value="MscS_channel_C_sf"/>
</dbReference>
<evidence type="ECO:0000313" key="14">
    <source>
        <dbReference type="Proteomes" id="UP001196379"/>
    </source>
</evidence>
<evidence type="ECO:0000259" key="8">
    <source>
        <dbReference type="Pfam" id="PF00924"/>
    </source>
</evidence>
<evidence type="ECO:0000256" key="4">
    <source>
        <dbReference type="ARBA" id="ARBA00022692"/>
    </source>
</evidence>
<dbReference type="GO" id="GO:0008381">
    <property type="term" value="F:mechanosensitive monoatomic ion channel activity"/>
    <property type="evidence" value="ECO:0007669"/>
    <property type="project" value="InterPro"/>
</dbReference>
<evidence type="ECO:0000256" key="3">
    <source>
        <dbReference type="ARBA" id="ARBA00022475"/>
    </source>
</evidence>
<dbReference type="Gene3D" id="2.30.30.60">
    <property type="match status" value="1"/>
</dbReference>
<dbReference type="Pfam" id="PF21088">
    <property type="entry name" value="MS_channel_1st"/>
    <property type="match status" value="1"/>
</dbReference>
<evidence type="ECO:0000259" key="9">
    <source>
        <dbReference type="Pfam" id="PF21082"/>
    </source>
</evidence>
<evidence type="ECO:0000313" key="11">
    <source>
        <dbReference type="EMBL" id="MBV6531528.1"/>
    </source>
</evidence>
<keyword evidence="6 7" id="KW-0472">Membrane</keyword>
<evidence type="ECO:0000256" key="7">
    <source>
        <dbReference type="RuleBase" id="RU369025"/>
    </source>
</evidence>
<keyword evidence="7" id="KW-0407">Ion channel</keyword>
<dbReference type="InterPro" id="IPR008910">
    <property type="entry name" value="MSC_TM_helix"/>
</dbReference>
<dbReference type="InterPro" id="IPR010920">
    <property type="entry name" value="LSM_dom_sf"/>
</dbReference>
<comment type="subunit">
    <text evidence="7">Homoheptamer.</text>
</comment>
<dbReference type="SUPFAM" id="SSF82689">
    <property type="entry name" value="Mechanosensitive channel protein MscS (YggB), C-terminal domain"/>
    <property type="match status" value="1"/>
</dbReference>
<sequence>MTAQANNANNDGVSEVVQNLNVQEATKVIKKVSSMDVQMILDQWIIPYGTKILVAIVIYIVGKFLARVLSRVLGRIVLASSRDEMLQSFVSSMSYFLFLLIVVIASLSQLGINTSSLVALIGAAGLAIGLALQNSLQNFAAGVMILIFKPFRRGDFIEAAGTSGKVEQMGLLVLELRTGDNKTVLVPNGKVFADSITNYSRNETRRIDMIFDISYDADIEKAKSIIAQVLFDDERVLNHPEPTIAVGNLAANSVQLFVRPWVQTSQYMNTQFDLLEKVKIEFDKANISIPYNQLDLHFPDDGVITLGKPKS</sequence>
<feature type="domain" description="Mechanosensitive ion channel MscS" evidence="8">
    <location>
        <begin position="134"/>
        <end position="201"/>
    </location>
</feature>
<comment type="function">
    <text evidence="7">Mechanosensitive channel that participates in the regulation of osmotic pressure changes within the cell, opening in response to stretch forces in the membrane lipid bilayer, without the need for other proteins. Contributes to normal resistance to hypoosmotic shock. Forms an ion channel of 1.0 nanosiemens conductance with a slight preference for anions.</text>
</comment>